<dbReference type="SUPFAM" id="SSF51126">
    <property type="entry name" value="Pectin lyase-like"/>
    <property type="match status" value="1"/>
</dbReference>
<dbReference type="Pfam" id="PF10988">
    <property type="entry name" value="DUF2807"/>
    <property type="match status" value="1"/>
</dbReference>
<evidence type="ECO:0000313" key="3">
    <source>
        <dbReference type="Proteomes" id="UP000233535"/>
    </source>
</evidence>
<dbReference type="OrthoDB" id="680270at2"/>
<accession>A0A2N3HWY9</accession>
<gene>
    <name evidence="2" type="ORF">BZG02_12690</name>
</gene>
<dbReference type="InterPro" id="IPR021255">
    <property type="entry name" value="DUF2807"/>
</dbReference>
<dbReference type="Proteomes" id="UP000233535">
    <property type="component" value="Unassembled WGS sequence"/>
</dbReference>
<evidence type="ECO:0000259" key="1">
    <source>
        <dbReference type="Pfam" id="PF10988"/>
    </source>
</evidence>
<dbReference type="InterPro" id="IPR011050">
    <property type="entry name" value="Pectin_lyase_fold/virulence"/>
</dbReference>
<keyword evidence="3" id="KW-1185">Reference proteome</keyword>
<name>A0A2N3HWY9_9BACT</name>
<dbReference type="Gene3D" id="2.160.20.120">
    <property type="match status" value="1"/>
</dbReference>
<dbReference type="EMBL" id="MVDD01000008">
    <property type="protein sequence ID" value="PKQ62569.1"/>
    <property type="molecule type" value="Genomic_DNA"/>
</dbReference>
<sequence length="248" mass="26494">MIFHLKQIDMNTKSIASLLAIFALVFTGSMVTAQKTETRTIGSFESISLSIQAKVFITQENSTSVKIKGDADDLEEIITEVEDGTLKIKRKKNKSWGWNSSFKNIEVYISSSQIKNISVSGSGTIQAKSTIETDDAKYVISGSGNIFIEDLVATNAACHISGSGDIHLKGELIEALEIHISGSGNVDAGYLKTENVDVHVSGSGNSKVYVTKKLTARVAGSGDIYYRGKPDSIDSKSAGSGSIKSIGM</sequence>
<dbReference type="PANTHER" id="PTHR39200">
    <property type="entry name" value="HYPOTHETICAL EXPORTED PROTEIN"/>
    <property type="match status" value="1"/>
</dbReference>
<proteinExistence type="predicted"/>
<comment type="caution">
    <text evidence="2">The sequence shown here is derived from an EMBL/GenBank/DDBJ whole genome shotgun (WGS) entry which is preliminary data.</text>
</comment>
<evidence type="ECO:0000313" key="2">
    <source>
        <dbReference type="EMBL" id="PKQ62569.1"/>
    </source>
</evidence>
<reference evidence="2 3" key="1">
    <citation type="journal article" date="2017" name="Front. Microbiol.">
        <title>Labilibaculum manganireducens gen. nov., sp. nov. and Labilibaculum filiforme sp. nov., Novel Bacteroidetes Isolated from Subsurface Sediments of the Baltic Sea.</title>
        <authorList>
            <person name="Vandieken V."/>
            <person name="Marshall I.P."/>
            <person name="Niemann H."/>
            <person name="Engelen B."/>
            <person name="Cypionka H."/>
        </authorList>
    </citation>
    <scope>NUCLEOTIDE SEQUENCE [LARGE SCALE GENOMIC DNA]</scope>
    <source>
        <strain evidence="2 3">59.16B</strain>
    </source>
</reference>
<dbReference type="PANTHER" id="PTHR39200:SF1">
    <property type="entry name" value="AUTO-TRANSPORTER ADHESIN HEAD GIN DOMAIN-CONTAINING PROTEIN-RELATED"/>
    <property type="match status" value="1"/>
</dbReference>
<dbReference type="AlphaFoldDB" id="A0A2N3HWY9"/>
<protein>
    <recommendedName>
        <fullName evidence="1">Putative auto-transporter adhesin head GIN domain-containing protein</fullName>
    </recommendedName>
</protein>
<organism evidence="2 3">
    <name type="scientific">Labilibaculum filiforme</name>
    <dbReference type="NCBI Taxonomy" id="1940526"/>
    <lineage>
        <taxon>Bacteria</taxon>
        <taxon>Pseudomonadati</taxon>
        <taxon>Bacteroidota</taxon>
        <taxon>Bacteroidia</taxon>
        <taxon>Marinilabiliales</taxon>
        <taxon>Marinifilaceae</taxon>
        <taxon>Labilibaculum</taxon>
    </lineage>
</organism>
<feature type="domain" description="Putative auto-transporter adhesin head GIN" evidence="1">
    <location>
        <begin position="44"/>
        <end position="230"/>
    </location>
</feature>